<dbReference type="OrthoDB" id="2013011at2759"/>
<organism evidence="2 3">
    <name type="scientific">Vanilla planifolia</name>
    <name type="common">Vanilla</name>
    <dbReference type="NCBI Taxonomy" id="51239"/>
    <lineage>
        <taxon>Eukaryota</taxon>
        <taxon>Viridiplantae</taxon>
        <taxon>Streptophyta</taxon>
        <taxon>Embryophyta</taxon>
        <taxon>Tracheophyta</taxon>
        <taxon>Spermatophyta</taxon>
        <taxon>Magnoliopsida</taxon>
        <taxon>Liliopsida</taxon>
        <taxon>Asparagales</taxon>
        <taxon>Orchidaceae</taxon>
        <taxon>Vanilloideae</taxon>
        <taxon>Vanilleae</taxon>
        <taxon>Vanilla</taxon>
    </lineage>
</organism>
<comment type="caution">
    <text evidence="2">The sequence shown here is derived from an EMBL/GenBank/DDBJ whole genome shotgun (WGS) entry which is preliminary data.</text>
</comment>
<evidence type="ECO:0000256" key="1">
    <source>
        <dbReference type="SAM" id="MobiDB-lite"/>
    </source>
</evidence>
<dbReference type="Proteomes" id="UP000636800">
    <property type="component" value="Chromosome 5"/>
</dbReference>
<accession>A0A835V396</accession>
<protein>
    <submittedName>
        <fullName evidence="2">Uncharacterized protein</fullName>
    </submittedName>
</protein>
<feature type="region of interest" description="Disordered" evidence="1">
    <location>
        <begin position="55"/>
        <end position="89"/>
    </location>
</feature>
<dbReference type="PANTHER" id="PTHR36385">
    <property type="entry name" value="OS07G0562900 PROTEIN"/>
    <property type="match status" value="1"/>
</dbReference>
<keyword evidence="3" id="KW-1185">Reference proteome</keyword>
<feature type="compositionally biased region" description="Basic residues" evidence="1">
    <location>
        <begin position="55"/>
        <end position="72"/>
    </location>
</feature>
<dbReference type="PANTHER" id="PTHR36385:SF1">
    <property type="entry name" value="OS07G0562900 PROTEIN"/>
    <property type="match status" value="1"/>
</dbReference>
<reference evidence="2 3" key="1">
    <citation type="journal article" date="2020" name="Nat. Food">
        <title>A phased Vanilla planifolia genome enables genetic improvement of flavour and production.</title>
        <authorList>
            <person name="Hasing T."/>
            <person name="Tang H."/>
            <person name="Brym M."/>
            <person name="Khazi F."/>
            <person name="Huang T."/>
            <person name="Chambers A.H."/>
        </authorList>
    </citation>
    <scope>NUCLEOTIDE SEQUENCE [LARGE SCALE GENOMIC DNA]</scope>
    <source>
        <tissue evidence="2">Leaf</tissue>
    </source>
</reference>
<sequence length="89" mass="10041">MAKHRNKKKNKGGTAMDISVEEALSTPREVDISDPLQSKTALGAIHRTFKKGRLAKKIKNLRKQKGHRKGRQQHREVGRESVQSKNQGT</sequence>
<dbReference type="EMBL" id="JADCNL010000005">
    <property type="protein sequence ID" value="KAG0481496.1"/>
    <property type="molecule type" value="Genomic_DNA"/>
</dbReference>
<feature type="region of interest" description="Disordered" evidence="1">
    <location>
        <begin position="1"/>
        <end position="20"/>
    </location>
</feature>
<name>A0A835V396_VANPL</name>
<dbReference type="AlphaFoldDB" id="A0A835V396"/>
<feature type="compositionally biased region" description="Basic residues" evidence="1">
    <location>
        <begin position="1"/>
        <end position="11"/>
    </location>
</feature>
<evidence type="ECO:0000313" key="2">
    <source>
        <dbReference type="EMBL" id="KAG0481496.1"/>
    </source>
</evidence>
<proteinExistence type="predicted"/>
<evidence type="ECO:0000313" key="3">
    <source>
        <dbReference type="Proteomes" id="UP000636800"/>
    </source>
</evidence>
<gene>
    <name evidence="2" type="ORF">HPP92_012354</name>
</gene>